<feature type="short sequence motif" description="Nudix box" evidence="4">
    <location>
        <begin position="38"/>
        <end position="59"/>
    </location>
</feature>
<evidence type="ECO:0000313" key="7">
    <source>
        <dbReference type="Proteomes" id="UP000028302"/>
    </source>
</evidence>
<feature type="domain" description="Nudix hydrolase" evidence="5">
    <location>
        <begin position="6"/>
        <end position="149"/>
    </location>
</feature>
<dbReference type="GO" id="GO:0034353">
    <property type="term" value="F:mRNA 5'-diphosphatase activity"/>
    <property type="evidence" value="ECO:0007669"/>
    <property type="project" value="UniProtKB-ARBA"/>
</dbReference>
<dbReference type="SUPFAM" id="SSF55811">
    <property type="entry name" value="Nudix"/>
    <property type="match status" value="1"/>
</dbReference>
<dbReference type="InterPro" id="IPR015797">
    <property type="entry name" value="NUDIX_hydrolase-like_dom_sf"/>
</dbReference>
<dbReference type="EC" id="3.6.1.-" evidence="4"/>
<comment type="cofactor">
    <cofactor evidence="2">
        <name>Mg(2+)</name>
        <dbReference type="ChEBI" id="CHEBI:18420"/>
    </cofactor>
</comment>
<dbReference type="EMBL" id="APNK01000027">
    <property type="protein sequence ID" value="KEZ76524.1"/>
    <property type="molecule type" value="Genomic_DNA"/>
</dbReference>
<evidence type="ECO:0000259" key="5">
    <source>
        <dbReference type="PROSITE" id="PS51462"/>
    </source>
</evidence>
<dbReference type="Pfam" id="PF00293">
    <property type="entry name" value="NUDIX"/>
    <property type="match status" value="1"/>
</dbReference>
<comment type="similarity">
    <text evidence="4">Belongs to the Nudix hydrolase family. RppH subfamily.</text>
</comment>
<comment type="function">
    <text evidence="4">Accelerates the degradation of transcripts by removing pyrophosphate from the 5'-end of triphosphorylated RNA, leading to a more labile monophosphorylated state that can stimulate subsequent ribonuclease cleavage.</text>
</comment>
<comment type="cofactor">
    <cofactor evidence="4">
        <name>a divalent metal cation</name>
        <dbReference type="ChEBI" id="CHEBI:60240"/>
    </cofactor>
</comment>
<accession>A0A084IIJ0</accession>
<organism evidence="6 7">
    <name type="scientific">Salinisphaera hydrothermalis (strain C41B8)</name>
    <dbReference type="NCBI Taxonomy" id="1304275"/>
    <lineage>
        <taxon>Bacteria</taxon>
        <taxon>Pseudomonadati</taxon>
        <taxon>Pseudomonadota</taxon>
        <taxon>Gammaproteobacteria</taxon>
        <taxon>Salinisphaerales</taxon>
        <taxon>Salinisphaeraceae</taxon>
        <taxon>Salinisphaera</taxon>
    </lineage>
</organism>
<comment type="cofactor">
    <cofactor evidence="1">
        <name>Mn(2+)</name>
        <dbReference type="ChEBI" id="CHEBI:29035"/>
    </cofactor>
</comment>
<keyword evidence="7" id="KW-1185">Reference proteome</keyword>
<evidence type="ECO:0000256" key="1">
    <source>
        <dbReference type="ARBA" id="ARBA00001936"/>
    </source>
</evidence>
<dbReference type="eggNOG" id="COG0494">
    <property type="taxonomic scope" value="Bacteria"/>
</dbReference>
<dbReference type="PANTHER" id="PTHR43736:SF1">
    <property type="entry name" value="DIHYDRONEOPTERIN TRIPHOSPHATE DIPHOSPHATASE"/>
    <property type="match status" value="1"/>
</dbReference>
<gene>
    <name evidence="4" type="primary">rppH</name>
    <name evidence="4" type="synonym">nudH</name>
    <name evidence="6" type="ORF">C41B8_14395</name>
</gene>
<dbReference type="InterPro" id="IPR000086">
    <property type="entry name" value="NUDIX_hydrolase_dom"/>
</dbReference>
<dbReference type="FunFam" id="3.90.79.10:FF:000001">
    <property type="entry name" value="RNA pyrophosphohydrolase"/>
    <property type="match status" value="1"/>
</dbReference>
<protein>
    <recommendedName>
        <fullName evidence="4">RNA pyrophosphohydrolase</fullName>
        <ecNumber evidence="4">3.6.1.-</ecNumber>
    </recommendedName>
    <alternativeName>
        <fullName evidence="4">(Di)nucleoside polyphosphate hydrolase</fullName>
    </alternativeName>
</protein>
<name>A0A084IIJ0_SALHC</name>
<comment type="caution">
    <text evidence="6">The sequence shown here is derived from an EMBL/GenBank/DDBJ whole genome shotgun (WGS) entry which is preliminary data.</text>
</comment>
<dbReference type="RefSeq" id="WP_037339683.1">
    <property type="nucleotide sequence ID" value="NZ_APNK01000027.1"/>
</dbReference>
<proteinExistence type="inferred from homology"/>
<dbReference type="Gene3D" id="3.90.79.10">
    <property type="entry name" value="Nucleoside Triphosphate Pyrophosphohydrolase"/>
    <property type="match status" value="1"/>
</dbReference>
<dbReference type="Proteomes" id="UP000028302">
    <property type="component" value="Unassembled WGS sequence"/>
</dbReference>
<dbReference type="PANTHER" id="PTHR43736">
    <property type="entry name" value="ADP-RIBOSE PYROPHOSPHATASE"/>
    <property type="match status" value="1"/>
</dbReference>
<evidence type="ECO:0000256" key="2">
    <source>
        <dbReference type="ARBA" id="ARBA00001946"/>
    </source>
</evidence>
<dbReference type="InterPro" id="IPR020084">
    <property type="entry name" value="NUDIX_hydrolase_CS"/>
</dbReference>
<evidence type="ECO:0000256" key="4">
    <source>
        <dbReference type="HAMAP-Rule" id="MF_00298"/>
    </source>
</evidence>
<dbReference type="NCBIfam" id="NF001938">
    <property type="entry name" value="PRK00714.1-5"/>
    <property type="match status" value="1"/>
</dbReference>
<dbReference type="PATRIC" id="fig|1304275.5.peg.2943"/>
<dbReference type="InterPro" id="IPR022927">
    <property type="entry name" value="RppH"/>
</dbReference>
<dbReference type="AlphaFoldDB" id="A0A084IIJ0"/>
<dbReference type="STRING" id="1304275.C41B8_14395"/>
<dbReference type="OrthoDB" id="9816040at2"/>
<dbReference type="NCBIfam" id="NF001937">
    <property type="entry name" value="PRK00714.1-4"/>
    <property type="match status" value="1"/>
</dbReference>
<evidence type="ECO:0000256" key="3">
    <source>
        <dbReference type="ARBA" id="ARBA00022801"/>
    </source>
</evidence>
<dbReference type="InterPro" id="IPR020476">
    <property type="entry name" value="Nudix_hydrolase"/>
</dbReference>
<dbReference type="PRINTS" id="PR00502">
    <property type="entry name" value="NUDIXFAMILY"/>
</dbReference>
<dbReference type="PROSITE" id="PS00893">
    <property type="entry name" value="NUDIX_BOX"/>
    <property type="match status" value="1"/>
</dbReference>
<dbReference type="PROSITE" id="PS51462">
    <property type="entry name" value="NUDIX"/>
    <property type="match status" value="1"/>
</dbReference>
<evidence type="ECO:0000313" key="6">
    <source>
        <dbReference type="EMBL" id="KEZ76524.1"/>
    </source>
</evidence>
<reference evidence="6 7" key="1">
    <citation type="submission" date="2013-03" db="EMBL/GenBank/DDBJ databases">
        <title>Salinisphaera hydrothermalis C41B8 Genome Sequencing.</title>
        <authorList>
            <person name="Li C."/>
            <person name="Lai Q."/>
            <person name="Shao Z."/>
        </authorList>
    </citation>
    <scope>NUCLEOTIDE SEQUENCE [LARGE SCALE GENOMIC DNA]</scope>
    <source>
        <strain evidence="6 7">C41B8</strain>
    </source>
</reference>
<keyword evidence="3 4" id="KW-0378">Hydrolase</keyword>
<sequence>MIDAQGFRANVGIILSNQQGQVFWAKRIGQQSWQFPQGGIRQGEDATAALYRELEEEVGLRPEHVEIVGATRSWLRYRLPKRYIRRHRQPLCIGQKQKWFMLQLVAPESCVRFDATEKPEFDGYRWVDYWHPVDEVVFFKRQVYQRALDELACCLNPGPTP</sequence>
<dbReference type="NCBIfam" id="NF001934">
    <property type="entry name" value="PRK00714.1-1"/>
    <property type="match status" value="1"/>
</dbReference>
<dbReference type="CDD" id="cd03671">
    <property type="entry name" value="NUDIX_Ap4A_hydrolase_plant_like"/>
    <property type="match status" value="1"/>
</dbReference>
<dbReference type="HAMAP" id="MF_00298">
    <property type="entry name" value="Nudix_RppH"/>
    <property type="match status" value="1"/>
</dbReference>